<dbReference type="GO" id="GO:0008033">
    <property type="term" value="P:tRNA processing"/>
    <property type="evidence" value="ECO:0007669"/>
    <property type="project" value="UniProtKB-KW"/>
</dbReference>
<keyword evidence="4" id="KW-0413">Isomerase</keyword>
<keyword evidence="3" id="KW-0819">tRNA processing</keyword>
<organism evidence="7 8">
    <name type="scientific">Hypothenemus hampei</name>
    <name type="common">Coffee berry borer</name>
    <dbReference type="NCBI Taxonomy" id="57062"/>
    <lineage>
        <taxon>Eukaryota</taxon>
        <taxon>Metazoa</taxon>
        <taxon>Ecdysozoa</taxon>
        <taxon>Arthropoda</taxon>
        <taxon>Hexapoda</taxon>
        <taxon>Insecta</taxon>
        <taxon>Pterygota</taxon>
        <taxon>Neoptera</taxon>
        <taxon>Endopterygota</taxon>
        <taxon>Coleoptera</taxon>
        <taxon>Polyphaga</taxon>
        <taxon>Cucujiformia</taxon>
        <taxon>Curculionidae</taxon>
        <taxon>Scolytinae</taxon>
        <taxon>Hypothenemus</taxon>
    </lineage>
</organism>
<dbReference type="InterPro" id="IPR048741">
    <property type="entry name" value="Pus10-like_C"/>
</dbReference>
<gene>
    <name evidence="7" type="ORF">ABEB36_012014</name>
</gene>
<feature type="domain" description="Pus10 N-terminal eukaryotes" evidence="5">
    <location>
        <begin position="67"/>
        <end position="244"/>
    </location>
</feature>
<dbReference type="InterPro" id="IPR048742">
    <property type="entry name" value="Pus10_N_euk"/>
</dbReference>
<sequence length="491" mass="56588">MASPEEILPIVDYLIDLSCCPRCILRFLGQHAKETFYLNPKEYFNSLIMTGDKDPQENIKKLKSNVCPVCLDCYKDSTIEKITEQLKTLDLESYDYSNFFFNVSFPKCIAVRAHSILLHLKNKFPNYRFGNLYETTSNENVPLLEPPHKIFRVISSKALSEVLNRPCHPKSQLSLLICLGYEDDDIEVKNLKDIINNTKKNQHIRISRNNIPEFLKETDEKMFKSRFSVPPEIPNTPVSIVNIEINAEPLFLGGRYFKFKRNVGQTPWIKDGQSVTDYNVQDEVFKAVSSVLGFDYNSMTFTASGREDVDVRMLGTGRPFYIKIDNPKRRKFLQEDLHKIERMVIQSELVAITNLQTVPESELRRIKHGEEQKRKTYKAICKTTCPNVKEAISVINKHGESQLNVTQLTVMRVLHRRTLLPRNKIIYHMTAEEIPGHSDLFELVMVTQAGAYVKEFVHGDFKRTQPNISSLIGYPTDMIALDCIDIDLAWP</sequence>
<evidence type="ECO:0000313" key="7">
    <source>
        <dbReference type="EMBL" id="KAL1491413.1"/>
    </source>
</evidence>
<evidence type="ECO:0000259" key="5">
    <source>
        <dbReference type="Pfam" id="PF21237"/>
    </source>
</evidence>
<dbReference type="Gene3D" id="3.30.70.2510">
    <property type="match status" value="1"/>
</dbReference>
<evidence type="ECO:0000256" key="4">
    <source>
        <dbReference type="ARBA" id="ARBA00023235"/>
    </source>
</evidence>
<dbReference type="FunFam" id="3.30.70.2510:FF:000001">
    <property type="entry name" value="tRNA pseudouridine synthase Pus10"/>
    <property type="match status" value="1"/>
</dbReference>
<dbReference type="Gene3D" id="3.30.70.3190">
    <property type="match status" value="1"/>
</dbReference>
<name>A0ABD1EA26_HYPHA</name>
<evidence type="ECO:0000256" key="1">
    <source>
        <dbReference type="ARBA" id="ARBA00009652"/>
    </source>
</evidence>
<evidence type="ECO:0000256" key="2">
    <source>
        <dbReference type="ARBA" id="ARBA00012787"/>
    </source>
</evidence>
<dbReference type="Pfam" id="PF21238">
    <property type="entry name" value="Pus10_C"/>
    <property type="match status" value="1"/>
</dbReference>
<dbReference type="PANTHER" id="PTHR21568:SF0">
    <property type="entry name" value="TRNA PSEUDOURIDINE SYNTHASE PUS10"/>
    <property type="match status" value="1"/>
</dbReference>
<comment type="similarity">
    <text evidence="1">Belongs to the pseudouridine synthase Pus10 family.</text>
</comment>
<dbReference type="GO" id="GO:0160148">
    <property type="term" value="F:tRNA pseudouridine(55) synthase activity"/>
    <property type="evidence" value="ECO:0007669"/>
    <property type="project" value="UniProtKB-EC"/>
</dbReference>
<dbReference type="Gene3D" id="1.10.10.2050">
    <property type="match status" value="1"/>
</dbReference>
<dbReference type="InterPro" id="IPR020103">
    <property type="entry name" value="PsdUridine_synth_cat_dom_sf"/>
</dbReference>
<dbReference type="Pfam" id="PF21237">
    <property type="entry name" value="Pus10_N_euk"/>
    <property type="match status" value="1"/>
</dbReference>
<feature type="domain" description="Pus10-like C-terminal" evidence="6">
    <location>
        <begin position="251"/>
        <end position="487"/>
    </location>
</feature>
<evidence type="ECO:0000313" key="8">
    <source>
        <dbReference type="Proteomes" id="UP001566132"/>
    </source>
</evidence>
<protein>
    <recommendedName>
        <fullName evidence="2">tRNA pseudouridine(55) synthase</fullName>
        <ecNumber evidence="2">5.4.99.25</ecNumber>
    </recommendedName>
</protein>
<dbReference type="InterPro" id="IPR039894">
    <property type="entry name" value="Pus10-like"/>
</dbReference>
<dbReference type="Proteomes" id="UP001566132">
    <property type="component" value="Unassembled WGS sequence"/>
</dbReference>
<evidence type="ECO:0000259" key="6">
    <source>
        <dbReference type="Pfam" id="PF21238"/>
    </source>
</evidence>
<dbReference type="AlphaFoldDB" id="A0ABD1EA26"/>
<evidence type="ECO:0000256" key="3">
    <source>
        <dbReference type="ARBA" id="ARBA00022694"/>
    </source>
</evidence>
<accession>A0ABD1EA26</accession>
<keyword evidence="8" id="KW-1185">Reference proteome</keyword>
<dbReference type="PANTHER" id="PTHR21568">
    <property type="entry name" value="TRNA PSEUDOURIDINE SYNTHASE PUS10"/>
    <property type="match status" value="1"/>
</dbReference>
<reference evidence="7 8" key="1">
    <citation type="submission" date="2024-05" db="EMBL/GenBank/DDBJ databases">
        <title>Genetic variation in Jamaican populations of the coffee berry borer (Hypothenemus hampei).</title>
        <authorList>
            <person name="Errbii M."/>
            <person name="Myrie A."/>
        </authorList>
    </citation>
    <scope>NUCLEOTIDE SEQUENCE [LARGE SCALE GENOMIC DNA]</scope>
    <source>
        <strain evidence="7">JA-Hopewell-2020-01-JO</strain>
        <tissue evidence="7">Whole body</tissue>
    </source>
</reference>
<proteinExistence type="inferred from homology"/>
<comment type="caution">
    <text evidence="7">The sequence shown here is derived from an EMBL/GenBank/DDBJ whole genome shotgun (WGS) entry which is preliminary data.</text>
</comment>
<dbReference type="EMBL" id="JBDJPC010000009">
    <property type="protein sequence ID" value="KAL1491413.1"/>
    <property type="molecule type" value="Genomic_DNA"/>
</dbReference>
<dbReference type="EC" id="5.4.99.25" evidence="2"/>
<dbReference type="SUPFAM" id="SSF55120">
    <property type="entry name" value="Pseudouridine synthase"/>
    <property type="match status" value="1"/>
</dbReference>